<evidence type="ECO:0000313" key="8">
    <source>
        <dbReference type="Proteomes" id="UP000054051"/>
    </source>
</evidence>
<dbReference type="RefSeq" id="WP_006682186.1">
    <property type="nucleotide sequence ID" value="NZ_CAFB01000035.1"/>
</dbReference>
<dbReference type="InterPro" id="IPR011514">
    <property type="entry name" value="Secretin_N_2"/>
</dbReference>
<dbReference type="PANTHER" id="PTHR30332:SF24">
    <property type="entry name" value="SECRETIN GSPD-RELATED"/>
    <property type="match status" value="1"/>
</dbReference>
<evidence type="ECO:0000256" key="3">
    <source>
        <dbReference type="ARBA" id="ARBA00023136"/>
    </source>
</evidence>
<accession>G2J833</accession>
<feature type="domain" description="Type II/III secretion system secretin-like" evidence="5">
    <location>
        <begin position="385"/>
        <end position="558"/>
    </location>
</feature>
<evidence type="ECO:0000259" key="6">
    <source>
        <dbReference type="Pfam" id="PF07655"/>
    </source>
</evidence>
<feature type="signal peptide" evidence="4">
    <location>
        <begin position="1"/>
        <end position="20"/>
    </location>
</feature>
<dbReference type="eggNOG" id="COG1450">
    <property type="taxonomic scope" value="Bacteria"/>
</dbReference>
<protein>
    <submittedName>
        <fullName evidence="7">Type IVB pilus formation outer membrane protein,PilN family</fullName>
    </submittedName>
</protein>
<dbReference type="GO" id="GO:0009306">
    <property type="term" value="P:protein secretion"/>
    <property type="evidence" value="ECO:0007669"/>
    <property type="project" value="InterPro"/>
</dbReference>
<keyword evidence="8" id="KW-1185">Reference proteome</keyword>
<dbReference type="InterPro" id="IPR050810">
    <property type="entry name" value="Bact_Secretion_Sys_Channel"/>
</dbReference>
<comment type="caution">
    <text evidence="7">The sequence shown here is derived from an EMBL/GenBank/DDBJ whole genome shotgun (WGS) entry which is preliminary data.</text>
</comment>
<proteinExistence type="predicted"/>
<evidence type="ECO:0000313" key="7">
    <source>
        <dbReference type="EMBL" id="CCD28930.1"/>
    </source>
</evidence>
<dbReference type="STRING" id="1070319.CAGGBEG34_190101"/>
<dbReference type="EMBL" id="CAFB01000035">
    <property type="protein sequence ID" value="CCD28930.1"/>
    <property type="molecule type" value="Genomic_DNA"/>
</dbReference>
<dbReference type="InterPro" id="IPR013359">
    <property type="entry name" value="Pilus_4B_PilN"/>
</dbReference>
<comment type="subcellular location">
    <subcellularLocation>
        <location evidence="1">Membrane</location>
    </subcellularLocation>
</comment>
<evidence type="ECO:0000256" key="1">
    <source>
        <dbReference type="ARBA" id="ARBA00004370"/>
    </source>
</evidence>
<feature type="chain" id="PRO_5003431543" evidence="4">
    <location>
        <begin position="21"/>
        <end position="563"/>
    </location>
</feature>
<keyword evidence="3" id="KW-0472">Membrane</keyword>
<dbReference type="GO" id="GO:0009297">
    <property type="term" value="P:pilus assembly"/>
    <property type="evidence" value="ECO:0007669"/>
    <property type="project" value="InterPro"/>
</dbReference>
<feature type="domain" description="Secretin N-terminal" evidence="6">
    <location>
        <begin position="224"/>
        <end position="280"/>
    </location>
</feature>
<evidence type="ECO:0000256" key="2">
    <source>
        <dbReference type="ARBA" id="ARBA00022729"/>
    </source>
</evidence>
<dbReference type="PANTHER" id="PTHR30332">
    <property type="entry name" value="PROBABLE GENERAL SECRETION PATHWAY PROTEIN D"/>
    <property type="match status" value="1"/>
</dbReference>
<dbReference type="AlphaFoldDB" id="G2J833"/>
<reference evidence="7 8" key="1">
    <citation type="submission" date="2011-08" db="EMBL/GenBank/DDBJ databases">
        <title>The genome of the obligate endobacterium of an arbuscular mycorrhizal fungus reveals an interphylum network of nutritional interactions.</title>
        <authorList>
            <person name="Ghignone S."/>
            <person name="Salvioli A."/>
            <person name="Anca I."/>
            <person name="Lumini E."/>
            <person name="Ortu G."/>
            <person name="Petiti L."/>
            <person name="Cruveiller S."/>
            <person name="Bianciotto V."/>
            <person name="Piffanelli P."/>
            <person name="Lanfranco L."/>
            <person name="Bonfante P."/>
        </authorList>
    </citation>
    <scope>NUCLEOTIDE SEQUENCE [LARGE SCALE GENOMIC DNA]</scope>
    <source>
        <strain evidence="7 8">BEG34</strain>
    </source>
</reference>
<dbReference type="Pfam" id="PF00263">
    <property type="entry name" value="Secretin"/>
    <property type="match status" value="1"/>
</dbReference>
<keyword evidence="2 4" id="KW-0732">Signal</keyword>
<dbReference type="Pfam" id="PF07655">
    <property type="entry name" value="Secretin_N_2"/>
    <property type="match status" value="1"/>
</dbReference>
<dbReference type="Proteomes" id="UP000054051">
    <property type="component" value="Unassembled WGS sequence"/>
</dbReference>
<sequence>MRRWLLPLFSLILSACQTMQQEMDRQTDQLLDQTAQSNRAMLQSARSDTRVVQRVGGAWLGAHAVPIQNDATLPDIFHRTDFRFQFGKGNIMTIAEKLTQVTHIPVRVQPDVLMPMTAFMAANGTRITPENAGRTQARAMLPALPSPAAGGVLAAGVSATVAPDDSVEYDMNYLGTLSGYLELLCARAGISWDYHDGMITLRRLMTQTFTLKAIPGASGFDAALGRDSQTQSGAKTSTGGYASTTKVKMDSAYSVWSALEKSIQAIKTPMGRYSISEATGTITVTDTRAAVEEIARLIGHENSVLARQVAMRVEVLSVKITGAQAYGIDWALVFQKAAQLGGWSLSFSSPASLAGTHAGSMGISILSPESGQGGPWAGSKAFFKALSHYGRVRMVTTANALTLNRQPVPVAITQQTGYLAEITPAPAGASGGSGGTPGLTPGTVTTGFMLNLLPTVLESNRILLQFSVGISSLDALDKQTSGSGKNQQSIQTPMISSTDFLQKAAMRPGQTLVIFGYERQFGQYDKRALAKEMPIGLGGSFSGRMNREAVVILVTPVVAEGAI</sequence>
<dbReference type="NCBIfam" id="TIGR02520">
    <property type="entry name" value="pilus_B_mal_scr"/>
    <property type="match status" value="1"/>
</dbReference>
<name>G2J833_9BURK</name>
<dbReference type="PROSITE" id="PS51257">
    <property type="entry name" value="PROKAR_LIPOPROTEIN"/>
    <property type="match status" value="1"/>
</dbReference>
<evidence type="ECO:0000256" key="4">
    <source>
        <dbReference type="SAM" id="SignalP"/>
    </source>
</evidence>
<gene>
    <name evidence="7" type="ORF">CAGGBEG34_190101</name>
</gene>
<evidence type="ECO:0000259" key="5">
    <source>
        <dbReference type="Pfam" id="PF00263"/>
    </source>
</evidence>
<dbReference type="OrthoDB" id="6638496at2"/>
<dbReference type="GO" id="GO:0019867">
    <property type="term" value="C:outer membrane"/>
    <property type="evidence" value="ECO:0007669"/>
    <property type="project" value="InterPro"/>
</dbReference>
<dbReference type="InterPro" id="IPR004846">
    <property type="entry name" value="T2SS/T3SS_dom"/>
</dbReference>
<organism evidence="7 8">
    <name type="scientific">Candidatus Glomeribacter gigasporarum BEG34</name>
    <dbReference type="NCBI Taxonomy" id="1070319"/>
    <lineage>
        <taxon>Bacteria</taxon>
        <taxon>Pseudomonadati</taxon>
        <taxon>Pseudomonadota</taxon>
        <taxon>Betaproteobacteria</taxon>
        <taxon>Burkholderiales</taxon>
        <taxon>Burkholderiaceae</taxon>
        <taxon>Candidatus Glomeribacter</taxon>
    </lineage>
</organism>